<gene>
    <name evidence="1" type="ORF">RPERSI_LOCUS359</name>
</gene>
<dbReference type="EMBL" id="CAJVQC010000268">
    <property type="protein sequence ID" value="CAG8465901.1"/>
    <property type="molecule type" value="Genomic_DNA"/>
</dbReference>
<evidence type="ECO:0000313" key="2">
    <source>
        <dbReference type="Proteomes" id="UP000789920"/>
    </source>
</evidence>
<protein>
    <submittedName>
        <fullName evidence="1">1758_t:CDS:1</fullName>
    </submittedName>
</protein>
<reference evidence="1" key="1">
    <citation type="submission" date="2021-06" db="EMBL/GenBank/DDBJ databases">
        <authorList>
            <person name="Kallberg Y."/>
            <person name="Tangrot J."/>
            <person name="Rosling A."/>
        </authorList>
    </citation>
    <scope>NUCLEOTIDE SEQUENCE</scope>
    <source>
        <strain evidence="1">MA461A</strain>
    </source>
</reference>
<comment type="caution">
    <text evidence="1">The sequence shown here is derived from an EMBL/GenBank/DDBJ whole genome shotgun (WGS) entry which is preliminary data.</text>
</comment>
<sequence length="379" mass="43671">MFIRTSKNLKALVIPDDNELALFPPTAMFANYKPGLSQLVRLECSIYAQSNISVSITEFLKAISTICTNIRKIYLSFISSNPSEELITSYSNIIKTQKKLRILRFSQVLGNTGKLITALEQKLFLEHLEFSNVDFSTISPSDIKVLAQCKNLRTLRFINCRGMTLEHCTSLLNYPLENLRELKLLSGSFDSNIVNFLVETWGSTLEKLHLDRIQTQVLSNIFINHCSNLKYLRVNVKDGDEFLLPFLSQSSLLYLTMISYYTTSFSYELGRNLPTSLKCLELKKFYLAPESFDKFLKNCKHLVKLEKLIIGTSSPLVDHYTSLREFIKSCKNLKIITFYYRDFFINDSVEERIKAVVKEITNLGVACMYYGYEDRSDDY</sequence>
<proteinExistence type="predicted"/>
<dbReference type="Proteomes" id="UP000789920">
    <property type="component" value="Unassembled WGS sequence"/>
</dbReference>
<organism evidence="1 2">
    <name type="scientific">Racocetra persica</name>
    <dbReference type="NCBI Taxonomy" id="160502"/>
    <lineage>
        <taxon>Eukaryota</taxon>
        <taxon>Fungi</taxon>
        <taxon>Fungi incertae sedis</taxon>
        <taxon>Mucoromycota</taxon>
        <taxon>Glomeromycotina</taxon>
        <taxon>Glomeromycetes</taxon>
        <taxon>Diversisporales</taxon>
        <taxon>Gigasporaceae</taxon>
        <taxon>Racocetra</taxon>
    </lineage>
</organism>
<accession>A0ACA9KD96</accession>
<keyword evidence="2" id="KW-1185">Reference proteome</keyword>
<evidence type="ECO:0000313" key="1">
    <source>
        <dbReference type="EMBL" id="CAG8465901.1"/>
    </source>
</evidence>
<name>A0ACA9KD96_9GLOM</name>